<gene>
    <name evidence="1" type="ORF">Sjap_013458</name>
</gene>
<reference evidence="1 2" key="1">
    <citation type="submission" date="2024-01" db="EMBL/GenBank/DDBJ databases">
        <title>Genome assemblies of Stephania.</title>
        <authorList>
            <person name="Yang L."/>
        </authorList>
    </citation>
    <scope>NUCLEOTIDE SEQUENCE [LARGE SCALE GENOMIC DNA]</scope>
    <source>
        <strain evidence="1">QJT</strain>
        <tissue evidence="1">Leaf</tissue>
    </source>
</reference>
<sequence>MKYQKFALVSLLLTTSEGCGPKPRLSGVLENLRSGWSSGGAAVEAVSGPQLNNNSMKRKRSLVIKLNTPMAMGDALGSSGTLVSHGEPQ</sequence>
<comment type="caution">
    <text evidence="1">The sequence shown here is derived from an EMBL/GenBank/DDBJ whole genome shotgun (WGS) entry which is preliminary data.</text>
</comment>
<accession>A0AAP0J0F1</accession>
<protein>
    <submittedName>
        <fullName evidence="1">Uncharacterized protein</fullName>
    </submittedName>
</protein>
<name>A0AAP0J0F1_9MAGN</name>
<dbReference type="EMBL" id="JBBNAE010000005">
    <property type="protein sequence ID" value="KAK9123856.1"/>
    <property type="molecule type" value="Genomic_DNA"/>
</dbReference>
<dbReference type="Proteomes" id="UP001417504">
    <property type="component" value="Unassembled WGS sequence"/>
</dbReference>
<proteinExistence type="predicted"/>
<keyword evidence="2" id="KW-1185">Reference proteome</keyword>
<evidence type="ECO:0000313" key="1">
    <source>
        <dbReference type="EMBL" id="KAK9123856.1"/>
    </source>
</evidence>
<organism evidence="1 2">
    <name type="scientific">Stephania japonica</name>
    <dbReference type="NCBI Taxonomy" id="461633"/>
    <lineage>
        <taxon>Eukaryota</taxon>
        <taxon>Viridiplantae</taxon>
        <taxon>Streptophyta</taxon>
        <taxon>Embryophyta</taxon>
        <taxon>Tracheophyta</taxon>
        <taxon>Spermatophyta</taxon>
        <taxon>Magnoliopsida</taxon>
        <taxon>Ranunculales</taxon>
        <taxon>Menispermaceae</taxon>
        <taxon>Menispermoideae</taxon>
        <taxon>Cissampelideae</taxon>
        <taxon>Stephania</taxon>
    </lineage>
</organism>
<dbReference type="AlphaFoldDB" id="A0AAP0J0F1"/>
<evidence type="ECO:0000313" key="2">
    <source>
        <dbReference type="Proteomes" id="UP001417504"/>
    </source>
</evidence>